<dbReference type="Gene3D" id="3.40.50.2300">
    <property type="match status" value="1"/>
</dbReference>
<evidence type="ECO:0000259" key="2">
    <source>
        <dbReference type="PROSITE" id="PS50110"/>
    </source>
</evidence>
<dbReference type="EMBL" id="BMZH01000003">
    <property type="protein sequence ID" value="GHA89662.1"/>
    <property type="molecule type" value="Genomic_DNA"/>
</dbReference>
<feature type="domain" description="Response regulatory" evidence="2">
    <location>
        <begin position="32"/>
        <end position="143"/>
    </location>
</feature>
<protein>
    <submittedName>
        <fullName evidence="3">Response regulator</fullName>
    </submittedName>
</protein>
<dbReference type="InterPro" id="IPR001789">
    <property type="entry name" value="Sig_transdc_resp-reg_receiver"/>
</dbReference>
<dbReference type="SUPFAM" id="SSF52172">
    <property type="entry name" value="CheY-like"/>
    <property type="match status" value="1"/>
</dbReference>
<evidence type="ECO:0000256" key="1">
    <source>
        <dbReference type="PROSITE-ProRule" id="PRU00169"/>
    </source>
</evidence>
<comment type="caution">
    <text evidence="3">The sequence shown here is derived from an EMBL/GenBank/DDBJ whole genome shotgun (WGS) entry which is preliminary data.</text>
</comment>
<organism evidence="3 4">
    <name type="scientific">Algimonas arctica</name>
    <dbReference type="NCBI Taxonomy" id="1479486"/>
    <lineage>
        <taxon>Bacteria</taxon>
        <taxon>Pseudomonadati</taxon>
        <taxon>Pseudomonadota</taxon>
        <taxon>Alphaproteobacteria</taxon>
        <taxon>Maricaulales</taxon>
        <taxon>Robiginitomaculaceae</taxon>
        <taxon>Algimonas</taxon>
    </lineage>
</organism>
<sequence length="149" mass="15985">MTNNITVARNAPSTLPPALRSSSSFGPIFSGDVLIVEDNFIIAMDVEEVVTELGASTVHMAKCCDEALDIIDQVALSAAILDFTLEDGTSERVADALVARGVPFIFATGYSDASLFPVRYQAYPILTKPYSRHDIVAMFQTNSPAVSPL</sequence>
<keyword evidence="4" id="KW-1185">Reference proteome</keyword>
<evidence type="ECO:0000313" key="3">
    <source>
        <dbReference type="EMBL" id="GHA89662.1"/>
    </source>
</evidence>
<dbReference type="PROSITE" id="PS50110">
    <property type="entry name" value="RESPONSE_REGULATORY"/>
    <property type="match status" value="1"/>
</dbReference>
<gene>
    <name evidence="3" type="ORF">GCM10009069_11020</name>
</gene>
<feature type="modified residue" description="4-aspartylphosphate" evidence="1">
    <location>
        <position position="82"/>
    </location>
</feature>
<dbReference type="InterPro" id="IPR011006">
    <property type="entry name" value="CheY-like_superfamily"/>
</dbReference>
<dbReference type="RefSeq" id="WP_189496242.1">
    <property type="nucleotide sequence ID" value="NZ_BMZH01000003.1"/>
</dbReference>
<dbReference type="AlphaFoldDB" id="A0A8J3CR62"/>
<dbReference type="Proteomes" id="UP000634004">
    <property type="component" value="Unassembled WGS sequence"/>
</dbReference>
<name>A0A8J3CR62_9PROT</name>
<dbReference type="SMART" id="SM00448">
    <property type="entry name" value="REC"/>
    <property type="match status" value="1"/>
</dbReference>
<evidence type="ECO:0000313" key="4">
    <source>
        <dbReference type="Proteomes" id="UP000634004"/>
    </source>
</evidence>
<dbReference type="Pfam" id="PF00072">
    <property type="entry name" value="Response_reg"/>
    <property type="match status" value="1"/>
</dbReference>
<keyword evidence="1" id="KW-0597">Phosphoprotein</keyword>
<accession>A0A8J3CR62</accession>
<reference evidence="3" key="2">
    <citation type="submission" date="2020-09" db="EMBL/GenBank/DDBJ databases">
        <authorList>
            <person name="Sun Q."/>
            <person name="Kim S."/>
        </authorList>
    </citation>
    <scope>NUCLEOTIDE SEQUENCE</scope>
    <source>
        <strain evidence="3">KCTC 32513</strain>
    </source>
</reference>
<reference evidence="3" key="1">
    <citation type="journal article" date="2014" name="Int. J. Syst. Evol. Microbiol.">
        <title>Complete genome sequence of Corynebacterium casei LMG S-19264T (=DSM 44701T), isolated from a smear-ripened cheese.</title>
        <authorList>
            <consortium name="US DOE Joint Genome Institute (JGI-PGF)"/>
            <person name="Walter F."/>
            <person name="Albersmeier A."/>
            <person name="Kalinowski J."/>
            <person name="Ruckert C."/>
        </authorList>
    </citation>
    <scope>NUCLEOTIDE SEQUENCE</scope>
    <source>
        <strain evidence="3">KCTC 32513</strain>
    </source>
</reference>
<dbReference type="GO" id="GO:0000160">
    <property type="term" value="P:phosphorelay signal transduction system"/>
    <property type="evidence" value="ECO:0007669"/>
    <property type="project" value="InterPro"/>
</dbReference>
<proteinExistence type="predicted"/>